<organism evidence="5">
    <name type="scientific">Granulicella tundricola (strain ATCC BAA-1859 / DSM 23138 / MP5ACTX9)</name>
    <dbReference type="NCBI Taxonomy" id="1198114"/>
    <lineage>
        <taxon>Bacteria</taxon>
        <taxon>Pseudomonadati</taxon>
        <taxon>Acidobacteriota</taxon>
        <taxon>Terriglobia</taxon>
        <taxon>Terriglobales</taxon>
        <taxon>Acidobacteriaceae</taxon>
        <taxon>Granulicella</taxon>
    </lineage>
</organism>
<dbReference type="Pfam" id="PF13517">
    <property type="entry name" value="FG-GAP_3"/>
    <property type="match status" value="3"/>
</dbReference>
<dbReference type="eggNOG" id="COG1345">
    <property type="taxonomic scope" value="Bacteria"/>
</dbReference>
<reference evidence="5" key="1">
    <citation type="submission" date="2011-01" db="EMBL/GenBank/DDBJ databases">
        <title>Complete sequence of chromosome of Acidobacterium sp. MP5ACTX9.</title>
        <authorList>
            <consortium name="US DOE Joint Genome Institute"/>
            <person name="Lucas S."/>
            <person name="Copeland A."/>
            <person name="Lapidus A."/>
            <person name="Cheng J.-F."/>
            <person name="Goodwin L."/>
            <person name="Pitluck S."/>
            <person name="Teshima H."/>
            <person name="Detter J.C."/>
            <person name="Han C."/>
            <person name="Tapia R."/>
            <person name="Land M."/>
            <person name="Hauser L."/>
            <person name="Kyrpides N."/>
            <person name="Ivanova N."/>
            <person name="Ovchinnikova G."/>
            <person name="Pagani I."/>
            <person name="Rawat S.R."/>
            <person name="Mannisto M."/>
            <person name="Haggblom M.M."/>
            <person name="Woyke T."/>
        </authorList>
    </citation>
    <scope>NUCLEOTIDE SEQUENCE [LARGE SCALE GENOMIC DNA]</scope>
    <source>
        <strain evidence="5">MP5ACTX9</strain>
    </source>
</reference>
<evidence type="ECO:0000256" key="1">
    <source>
        <dbReference type="ARBA" id="ARBA00022729"/>
    </source>
</evidence>
<dbReference type="InterPro" id="IPR028994">
    <property type="entry name" value="Integrin_alpha_N"/>
</dbReference>
<keyword evidence="2" id="KW-1133">Transmembrane helix</keyword>
<evidence type="ECO:0000259" key="3">
    <source>
        <dbReference type="Pfam" id="PF16640"/>
    </source>
</evidence>
<dbReference type="SUPFAM" id="SSF69318">
    <property type="entry name" value="Integrin alpha N-terminal domain"/>
    <property type="match status" value="2"/>
</dbReference>
<dbReference type="EMBL" id="CP002480">
    <property type="protein sequence ID" value="ADW70054.1"/>
    <property type="molecule type" value="Genomic_DNA"/>
</dbReference>
<keyword evidence="2" id="KW-0472">Membrane</keyword>
<dbReference type="Pfam" id="PF16640">
    <property type="entry name" value="Big_3_5"/>
    <property type="match status" value="2"/>
</dbReference>
<dbReference type="HOGENOM" id="CLU_266178_0_0_0"/>
<feature type="domain" description="Bacterial Ig-like" evidence="3">
    <location>
        <begin position="855"/>
        <end position="957"/>
    </location>
</feature>
<dbReference type="Gene3D" id="2.130.10.130">
    <property type="entry name" value="Integrin alpha, N-terminal"/>
    <property type="match status" value="2"/>
</dbReference>
<dbReference type="PaxDb" id="1198114-AciX9_3034"/>
<evidence type="ECO:0000256" key="2">
    <source>
        <dbReference type="SAM" id="Phobius"/>
    </source>
</evidence>
<feature type="transmembrane region" description="Helical" evidence="2">
    <location>
        <begin position="20"/>
        <end position="46"/>
    </location>
</feature>
<name>E8X073_GRATM</name>
<keyword evidence="1" id="KW-0732">Signal</keyword>
<dbReference type="InterPro" id="IPR013783">
    <property type="entry name" value="Ig-like_fold"/>
</dbReference>
<keyword evidence="2" id="KW-0812">Transmembrane</keyword>
<evidence type="ECO:0000313" key="5">
    <source>
        <dbReference type="Proteomes" id="UP000000343"/>
    </source>
</evidence>
<dbReference type="PANTHER" id="PTHR46580:SF4">
    <property type="entry name" value="ATP_GTP-BINDING PROTEIN"/>
    <property type="match status" value="1"/>
</dbReference>
<dbReference type="Gene3D" id="2.60.40.10">
    <property type="entry name" value="Immunoglobulins"/>
    <property type="match status" value="2"/>
</dbReference>
<sequence length="1344" mass="134901">MGERNGVANDKLPESVRKALILMFYFSARSFVSTVFRAVLLMGLSLCAAGSAAGQTQQFVQPTVIGTGSWPVSLVSGDIEDTGRDNLAYCDAVVPGVTPACHLLRGNSDGTYTKHADYPVPYMTGSRALVGSSIAGGKTTHSLVLVSTVSSPSTTLGQLQVSLYPEGSSLGTTPLIITQVMQMPILGGATMRGPSGVNTGGQEDVAFTDSANGYLYTCHLSGLFSYQRFPLPNGAGNVQAADLNGDGVNDLMVAGADGISLYVLMSDATGQLKAPALLQPPHGARSFLLKDLNGDGRIDLVVEGTNGEIDIYPGAGDGTFGTTSIIGSGASDGTTGHGGHLIAAANVDGDGVLDLLTVTPAGLSVLKGQPGLSYTLDGIYNIGPGHASFAVQDFGSGYVNLLVDSPEGIAVVYGNSSGTFGTSSSFATGQPAMSGATGVFMASGNVDAVVAVNSTQAQLLRGAGDGTFTLAASPTTTLKPGAGSWGSVVVGDFNNDGVLDLTVTADGPSTSPVGLGIGVAVQFGQGDGTFKTASAVASHANGGTAPYFGTSFAAPRLGSGGVPGFVNLDAGNLWTLSTPSLANSVPFATLIAPVSDAHAHSLVTAGVLRAGMAADVVAQDEGSLKVYLNSGTGIASTPLGDLAVDGSLTTTGQMVAPDISGTFPGMSKALGFRAFPGSAVIADLDGDGNGDLIVVYDNLDADHRNPTAANPNYVYVWFGSGGGRFLTSAEHPVNPVRLTPTRNYYQVAVADLNGDGHADLILSDGYLISVQYGKGDGTFGAEQHFLAGQGLNTISVADLRHLGRADLVVANGGSVYGNVVANKETLTPNADVNTGGITVLLNQIQPQVQAISGSVTAAPEPANFEAAYSVTATLVVPAGGPAPTGTVTFTSDNDSVNGAAPVTLALGSAAVTNGAATVSIPAYVATTSTIGPMLPGTRALTAVYSGDANYASATLTGTHVVKLGQTTVSLDLTTPLQVYYGQPIDGIVEITPQDPSYNASGSYSVLSNGVLVPGCVDLKGVSCPYGNPDLLDAGNYTLTIAYNGGPANGDPVNGSGLSGPYPFVVLKDLTTGTLTSSLNPATVGTAVTFSAAIVGNVAVPTGNVTFYDGAVAIGTGALNAGVATLTTSSLAVGLHTVTAAYPGTNDFNPVTIGAVAELIVAAVVPPPPPAGPQSFTLTVTPVPVTVGTGRTAVLLVTVTAVNGFAQPVQLSCAGMPFEAACLFIQGTIPVGGGSTTLDVTTMAPHNCGDPGRLGSLGRTGGPLVASLFGGLGLLLLPKRRKRWMRALILVAMLSGVAALGGCGGNCTDLGTRPGNYSFTVSGVAQGGPITQTASQTVKMAVFAD</sequence>
<protein>
    <submittedName>
        <fullName evidence="4">FG-GAP repeat protein</fullName>
    </submittedName>
</protein>
<feature type="transmembrane region" description="Helical" evidence="2">
    <location>
        <begin position="1259"/>
        <end position="1276"/>
    </location>
</feature>
<evidence type="ECO:0000313" key="4">
    <source>
        <dbReference type="EMBL" id="ADW70054.1"/>
    </source>
</evidence>
<dbReference type="PANTHER" id="PTHR46580">
    <property type="entry name" value="SENSOR KINASE-RELATED"/>
    <property type="match status" value="1"/>
</dbReference>
<dbReference type="OrthoDB" id="114775at2"/>
<dbReference type="InterPro" id="IPR013517">
    <property type="entry name" value="FG-GAP"/>
</dbReference>
<accession>E8X073</accession>
<proteinExistence type="predicted"/>
<gene>
    <name evidence="4" type="ordered locus">AciX9_3034</name>
</gene>
<dbReference type="Proteomes" id="UP000000343">
    <property type="component" value="Chromosome"/>
</dbReference>
<keyword evidence="5" id="KW-1185">Reference proteome</keyword>
<feature type="domain" description="Bacterial Ig-like" evidence="3">
    <location>
        <begin position="1074"/>
        <end position="1155"/>
    </location>
</feature>
<dbReference type="KEGG" id="acm:AciX9_3034"/>
<dbReference type="InterPro" id="IPR032109">
    <property type="entry name" value="Big_3_5"/>
</dbReference>